<dbReference type="AlphaFoldDB" id="A0A1Y5SNQ3"/>
<accession>A0A1Y5SNQ3</accession>
<name>A0A1Y5SNQ3_9RHOB</name>
<evidence type="ECO:0000313" key="2">
    <source>
        <dbReference type="EMBL" id="SLN43241.1"/>
    </source>
</evidence>
<sequence length="197" mass="21460">MFGLFDHFGQNARILNGAHGVFTGAIAFGFGHIENDLQPLGQAARGLVLLGPDRGQAHQDFRLADAIDRHATDFGESIVAQRVDPLLAVLGVLPSRHPVDVHLKSDLFERRNVLARVKTGVQALLGHAPILQRSIARLGQRHNIRAAQPKVGPQAGSSAPLPSPEQSTAARRWDPQRGTARCHRHDARRRGYPRACA</sequence>
<reference evidence="2 3" key="1">
    <citation type="submission" date="2017-03" db="EMBL/GenBank/DDBJ databases">
        <authorList>
            <person name="Afonso C.L."/>
            <person name="Miller P.J."/>
            <person name="Scott M.A."/>
            <person name="Spackman E."/>
            <person name="Goraichik I."/>
            <person name="Dimitrov K.M."/>
            <person name="Suarez D.L."/>
            <person name="Swayne D.E."/>
        </authorList>
    </citation>
    <scope>NUCLEOTIDE SEQUENCE [LARGE SCALE GENOMIC DNA]</scope>
    <source>
        <strain evidence="2 3">CECT 8620</strain>
    </source>
</reference>
<feature type="region of interest" description="Disordered" evidence="1">
    <location>
        <begin position="148"/>
        <end position="197"/>
    </location>
</feature>
<dbReference type="EMBL" id="FWFS01000006">
    <property type="protein sequence ID" value="SLN43241.1"/>
    <property type="molecule type" value="Genomic_DNA"/>
</dbReference>
<gene>
    <name evidence="2" type="ORF">AQS8620_01716</name>
</gene>
<protein>
    <submittedName>
        <fullName evidence="2">Uncharacterized protein</fullName>
    </submittedName>
</protein>
<proteinExistence type="predicted"/>
<evidence type="ECO:0000256" key="1">
    <source>
        <dbReference type="SAM" id="MobiDB-lite"/>
    </source>
</evidence>
<feature type="compositionally biased region" description="Basic residues" evidence="1">
    <location>
        <begin position="180"/>
        <end position="197"/>
    </location>
</feature>
<evidence type="ECO:0000313" key="3">
    <source>
        <dbReference type="Proteomes" id="UP000193862"/>
    </source>
</evidence>
<keyword evidence="3" id="KW-1185">Reference proteome</keyword>
<organism evidence="2 3">
    <name type="scientific">Aquimixticola soesokkakensis</name>
    <dbReference type="NCBI Taxonomy" id="1519096"/>
    <lineage>
        <taxon>Bacteria</taxon>
        <taxon>Pseudomonadati</taxon>
        <taxon>Pseudomonadota</taxon>
        <taxon>Alphaproteobacteria</taxon>
        <taxon>Rhodobacterales</taxon>
        <taxon>Paracoccaceae</taxon>
        <taxon>Aquimixticola</taxon>
    </lineage>
</organism>
<dbReference type="Proteomes" id="UP000193862">
    <property type="component" value="Unassembled WGS sequence"/>
</dbReference>